<evidence type="ECO:0000256" key="1">
    <source>
        <dbReference type="SAM" id="MobiDB-lite"/>
    </source>
</evidence>
<dbReference type="AlphaFoldDB" id="A0A3Q7IXM2"/>
<organism evidence="3">
    <name type="scientific">Solanum lycopersicum</name>
    <name type="common">Tomato</name>
    <name type="synonym">Lycopersicon esculentum</name>
    <dbReference type="NCBI Taxonomy" id="4081"/>
    <lineage>
        <taxon>Eukaryota</taxon>
        <taxon>Viridiplantae</taxon>
        <taxon>Streptophyta</taxon>
        <taxon>Embryophyta</taxon>
        <taxon>Tracheophyta</taxon>
        <taxon>Spermatophyta</taxon>
        <taxon>Magnoliopsida</taxon>
        <taxon>eudicotyledons</taxon>
        <taxon>Gunneridae</taxon>
        <taxon>Pentapetalae</taxon>
        <taxon>asterids</taxon>
        <taxon>lamiids</taxon>
        <taxon>Solanales</taxon>
        <taxon>Solanaceae</taxon>
        <taxon>Solanoideae</taxon>
        <taxon>Solaneae</taxon>
        <taxon>Solanum</taxon>
        <taxon>Solanum subgen. Lycopersicon</taxon>
    </lineage>
</organism>
<reference evidence="3" key="1">
    <citation type="journal article" date="2012" name="Nature">
        <title>The tomato genome sequence provides insights into fleshy fruit evolution.</title>
        <authorList>
            <consortium name="Tomato Genome Consortium"/>
        </authorList>
    </citation>
    <scope>NUCLEOTIDE SEQUENCE [LARGE SCALE GENOMIC DNA]</scope>
    <source>
        <strain evidence="3">cv. Heinz 1706</strain>
    </source>
</reference>
<feature type="compositionally biased region" description="Basic and acidic residues" evidence="1">
    <location>
        <begin position="42"/>
        <end position="53"/>
    </location>
</feature>
<accession>A0A3Q7IXM2</accession>
<proteinExistence type="predicted"/>
<feature type="transmembrane region" description="Helical" evidence="2">
    <location>
        <begin position="66"/>
        <end position="83"/>
    </location>
</feature>
<evidence type="ECO:0000256" key="2">
    <source>
        <dbReference type="SAM" id="Phobius"/>
    </source>
</evidence>
<sequence length="124" mass="13499">MELLSPALLASLQYASWGVALSPLVSSLQLASSSSLLDGEEESGRGRREKGGEEAAGDGFLGSDLVVFWWCLAYVGLVLRSAADNRRKWRLWVVLMVVWVGEEMGEGRPVSEMREDGGCGSPFY</sequence>
<keyword evidence="2" id="KW-0812">Transmembrane</keyword>
<dbReference type="PaxDb" id="4081-Solyc09g055520.1.1"/>
<dbReference type="Gramene" id="Solyc09g055520.1.1">
    <property type="protein sequence ID" value="Solyc09g055520.1.1.1"/>
    <property type="gene ID" value="Solyc09g055520.1"/>
</dbReference>
<dbReference type="Proteomes" id="UP000004994">
    <property type="component" value="Chromosome 9"/>
</dbReference>
<keyword evidence="2" id="KW-0472">Membrane</keyword>
<keyword evidence="2" id="KW-1133">Transmembrane helix</keyword>
<dbReference type="InParanoid" id="A0A3Q7IXM2"/>
<name>A0A3Q7IXM2_SOLLC</name>
<protein>
    <submittedName>
        <fullName evidence="3">Uncharacterized protein</fullName>
    </submittedName>
</protein>
<reference evidence="3" key="2">
    <citation type="submission" date="2019-01" db="UniProtKB">
        <authorList>
            <consortium name="EnsemblPlants"/>
        </authorList>
    </citation>
    <scope>IDENTIFICATION</scope>
    <source>
        <strain evidence="3">cv. Heinz 1706</strain>
    </source>
</reference>
<keyword evidence="4" id="KW-1185">Reference proteome</keyword>
<feature type="region of interest" description="Disordered" evidence="1">
    <location>
        <begin position="35"/>
        <end position="59"/>
    </location>
</feature>
<evidence type="ECO:0000313" key="3">
    <source>
        <dbReference type="EnsemblPlants" id="Solyc09g055520.1.1.1"/>
    </source>
</evidence>
<dbReference type="EnsemblPlants" id="Solyc09g055520.1.1">
    <property type="protein sequence ID" value="Solyc09g055520.1.1.1"/>
    <property type="gene ID" value="Solyc09g055520.1"/>
</dbReference>
<evidence type="ECO:0000313" key="4">
    <source>
        <dbReference type="Proteomes" id="UP000004994"/>
    </source>
</evidence>